<feature type="compositionally biased region" description="Basic and acidic residues" evidence="8">
    <location>
        <begin position="459"/>
        <end position="470"/>
    </location>
</feature>
<keyword evidence="3" id="KW-0540">Nuclease</keyword>
<dbReference type="GO" id="GO:0003676">
    <property type="term" value="F:nucleic acid binding"/>
    <property type="evidence" value="ECO:0007669"/>
    <property type="project" value="InterPro"/>
</dbReference>
<feature type="domain" description="Integrase catalytic" evidence="12">
    <location>
        <begin position="1396"/>
        <end position="1557"/>
    </location>
</feature>
<dbReference type="InterPro" id="IPR036397">
    <property type="entry name" value="RNaseH_sf"/>
</dbReference>
<reference evidence="13 14" key="1">
    <citation type="submission" date="2008-07" db="EMBL/GenBank/DDBJ databases">
        <authorList>
            <person name="El-Sayed N."/>
            <person name="Caler E."/>
            <person name="Inman J."/>
            <person name="Amedeo P."/>
            <person name="Hass B."/>
            <person name="Wortman J."/>
        </authorList>
    </citation>
    <scope>NUCLEOTIDE SEQUENCE [LARGE SCALE GENOMIC DNA]</scope>
    <source>
        <strain evidence="14">ATCC 50983 / TXsc</strain>
    </source>
</reference>
<dbReference type="InterPro" id="IPR041588">
    <property type="entry name" value="Integrase_H2C2"/>
</dbReference>
<dbReference type="Proteomes" id="UP000007800">
    <property type="component" value="Unassembled WGS sequence"/>
</dbReference>
<dbReference type="GO" id="GO:0004519">
    <property type="term" value="F:endonuclease activity"/>
    <property type="evidence" value="ECO:0007669"/>
    <property type="project" value="UniProtKB-KW"/>
</dbReference>
<feature type="region of interest" description="Disordered" evidence="8">
    <location>
        <begin position="19"/>
        <end position="99"/>
    </location>
</feature>
<dbReference type="OrthoDB" id="9908684at2759"/>
<dbReference type="InterPro" id="IPR043128">
    <property type="entry name" value="Rev_trsase/Diguanyl_cyclase"/>
</dbReference>
<keyword evidence="5" id="KW-0378">Hydrolase</keyword>
<accession>C5L013</accession>
<evidence type="ECO:0000256" key="3">
    <source>
        <dbReference type="ARBA" id="ARBA00022722"/>
    </source>
</evidence>
<name>C5L013_PERM5</name>
<dbReference type="PROSITE" id="PS50158">
    <property type="entry name" value="ZF_CCHC"/>
    <property type="match status" value="1"/>
</dbReference>
<keyword evidence="1" id="KW-0808">Transferase</keyword>
<evidence type="ECO:0000313" key="14">
    <source>
        <dbReference type="Proteomes" id="UP000007800"/>
    </source>
</evidence>
<keyword evidence="4" id="KW-0255">Endonuclease</keyword>
<dbReference type="GeneID" id="9052810"/>
<organism evidence="14">
    <name type="scientific">Perkinsus marinus (strain ATCC 50983 / TXsc)</name>
    <dbReference type="NCBI Taxonomy" id="423536"/>
    <lineage>
        <taxon>Eukaryota</taxon>
        <taxon>Sar</taxon>
        <taxon>Alveolata</taxon>
        <taxon>Perkinsozoa</taxon>
        <taxon>Perkinsea</taxon>
        <taxon>Perkinsida</taxon>
        <taxon>Perkinsidae</taxon>
        <taxon>Perkinsus</taxon>
    </lineage>
</organism>
<feature type="region of interest" description="Disordered" evidence="8">
    <location>
        <begin position="434"/>
        <end position="504"/>
    </location>
</feature>
<keyword evidence="2" id="KW-0548">Nucleotidyltransferase</keyword>
<dbReference type="PROSITE" id="PS50878">
    <property type="entry name" value="RT_POL"/>
    <property type="match status" value="1"/>
</dbReference>
<evidence type="ECO:0000256" key="8">
    <source>
        <dbReference type="SAM" id="MobiDB-lite"/>
    </source>
</evidence>
<keyword evidence="14" id="KW-1185">Reference proteome</keyword>
<dbReference type="Gene3D" id="3.30.70.270">
    <property type="match status" value="2"/>
</dbReference>
<evidence type="ECO:0000256" key="4">
    <source>
        <dbReference type="ARBA" id="ARBA00022759"/>
    </source>
</evidence>
<dbReference type="PANTHER" id="PTHR37984">
    <property type="entry name" value="PROTEIN CBG26694"/>
    <property type="match status" value="1"/>
</dbReference>
<gene>
    <name evidence="13" type="ORF">Pmar_PMAR018515</name>
</gene>
<evidence type="ECO:0000256" key="1">
    <source>
        <dbReference type="ARBA" id="ARBA00022679"/>
    </source>
</evidence>
<dbReference type="InterPro" id="IPR001995">
    <property type="entry name" value="Peptidase_A2_cat"/>
</dbReference>
<dbReference type="Pfam" id="PF00078">
    <property type="entry name" value="RVT_1"/>
    <property type="match status" value="1"/>
</dbReference>
<evidence type="ECO:0000313" key="13">
    <source>
        <dbReference type="EMBL" id="EER09871.1"/>
    </source>
</evidence>
<dbReference type="InterPro" id="IPR000477">
    <property type="entry name" value="RT_dom"/>
</dbReference>
<dbReference type="InterPro" id="IPR043502">
    <property type="entry name" value="DNA/RNA_pol_sf"/>
</dbReference>
<feature type="domain" description="CCHC-type" evidence="9">
    <location>
        <begin position="514"/>
        <end position="530"/>
    </location>
</feature>
<feature type="domain" description="Reverse transcriptase" evidence="11">
    <location>
        <begin position="782"/>
        <end position="970"/>
    </location>
</feature>
<feature type="compositionally biased region" description="Acidic residues" evidence="8">
    <location>
        <begin position="47"/>
        <end position="72"/>
    </location>
</feature>
<dbReference type="InterPro" id="IPR001878">
    <property type="entry name" value="Znf_CCHC"/>
</dbReference>
<dbReference type="InterPro" id="IPR012337">
    <property type="entry name" value="RNaseH-like_sf"/>
</dbReference>
<evidence type="ECO:0000256" key="5">
    <source>
        <dbReference type="ARBA" id="ARBA00022801"/>
    </source>
</evidence>
<keyword evidence="7" id="KW-0863">Zinc-finger</keyword>
<dbReference type="SMART" id="SM00343">
    <property type="entry name" value="ZnF_C2HC"/>
    <property type="match status" value="1"/>
</dbReference>
<evidence type="ECO:0000256" key="2">
    <source>
        <dbReference type="ARBA" id="ARBA00022695"/>
    </source>
</evidence>
<dbReference type="SUPFAM" id="SSF57756">
    <property type="entry name" value="Retrovirus zinc finger-like domains"/>
    <property type="match status" value="1"/>
</dbReference>
<dbReference type="Pfam" id="PF17921">
    <property type="entry name" value="Integrase_H2C2"/>
    <property type="match status" value="1"/>
</dbReference>
<keyword evidence="7" id="KW-0862">Zinc</keyword>
<dbReference type="GO" id="GO:0015074">
    <property type="term" value="P:DNA integration"/>
    <property type="evidence" value="ECO:0007669"/>
    <property type="project" value="InterPro"/>
</dbReference>
<dbReference type="GO" id="GO:0008270">
    <property type="term" value="F:zinc ion binding"/>
    <property type="evidence" value="ECO:0007669"/>
    <property type="project" value="UniProtKB-KW"/>
</dbReference>
<sequence length="1786" mass="197660">MASISGNDLSIEEVGRNVAFEDVQPPCPVPDTMVSAIITRTGHGQDIADDYEEEESHDNGTESDDGPDEDDKASERDDHERYGSRQSTPLSSDILLPPLGVPNHTKRNLAAIDALMAEADPRAGDANLSLPRLEGALMMSTYELLVTILGVGKNPWISSTTSLIGRDGQALGTNINKFSENWDIGYLPNSPCSRSAKHSKKTPRQVDATSRSKKFGDFCDKLDRSLSASRASPTVELLTLVYLFPLSVTSALRRCLVSVCSQSNYLAAAGWHKWHGCDLTKASEHQRSQFKSDYVEYTTVIREWIELVRKAINDERPKISIAKVMAGWSSIVAVENDTLCSLLGEEEELWTLLVTNGGITWPQRRDRLLSAMLSNASWRRLMTLWWSKLSVAGDYDAFYETVMCMRESGLALRVLPKAELSALKSEALEQRGVGPELYYSPSGDPNVDPHAPQGLAKSGDTDQKQPDGSRKARNKKKHKVADGKFSQGSAKPTKVDVKNNKRDPKKDLAFKEGRCFDCNEKGHRASECPKRVVKSSVAIEKDGSPQQDQCGDPQCTSHFVSTAVAVSYAVPASSGDGHNSIAGEVSGQLREHDLLLVNLYDGRAKSKPFRALLDSGSQVTLVGSNRSSTPCSHVDPSRPDITITGVGGTCTAKPVSLLIKTDPSAATLEIKAYLVKNLPVDVDVIAGIDCLRLLKAKLDFAKTDIVFSPCPKLNRSHIPQVASLGLISVKQNGGDQLPPLPVANIECKKRHPTIRHRGYPLAPEKRRIAEETLRDYEKKGYIEFIDKDGPPDQWISPCFLKRKKSGAWRLLTDLRSVNKRLPVYCFPDEAHTEHLLAQIPRWATSFASLDVKDAFYTVRVSPQSSELLGATLGYHTFRWKVLTQGLCTAPYWWSRQIHWILSGISELDKFKGRVVVLTFVDHILICGCSVETTRAVLEIICKRLADYHIPISPEKTQPPTDIIGFLGMRLSSNGWQPEPAAVAALESLPRPLNRQQLQSLLGTINYLRAAYGQGELQVNLAPLQDILGKNKPYKWTDLHDAAFDWLRSALRQHVFAFQPIDSELEEGEGFVLQTDASDCGISYVLWRVRFGECPGALSDMGDLNSEYSGPTPDILAEHGAVLMVGSRRLRGHEKRYATFDCEGLALVEGLRRARVLLLIPTKSGRRAPVVVHSDSAVAIHKVQAVPDYSEFTRNQVRYKRWCRWVESVVDVLPFVRIFHCRGSENCLSDMFSRVLAEADTDTMGVYSTTAVLVSDNFDNSSLCSEEDDEALMNDSLSTDDGVAVLPVAGQRLEEDVPPELIGLVNSNRVRRVDPDWVYQDSKGGIRTYVPEGDRSQALEAAHGDGHASPERMLRAMMSTVWWPKMSPDIDAYCSTCVGCARHAARAAAASPRYDLFSTIPVEARRFSSVAMDHLGPFNGLYVLVVVDKVTGWLEACVVDDKSAQSTALALYDVWVSRWGWFDSITHDNDAGFCSATVKSLFERHQVTRTLSPPYWPRGNGIAEAAVKEIKYVIRRSGEVITGAVQLKALVAAARLLHNSSAADGCGYCPYEIVTGKKPKTLLEVVYGDNDPGPADPEKIENMLNIIVEQKRRSRDRSRAAAISRAEKWRSGSYGNDLHEGDLVFVVQLRGYGGRVALGPFRIGNVDGSLVYLRGEEDPVSRGQCVPYCPDPCYSDVAGEDHQAMKVEFNSLTPDMMIMFEVEELDGQVKSLDVGRVVSEPLRDKVKVEPYASPTHLFWFRRQPRERRLVTVSKSEVKFSTSGTFLEPDGKLSSESIELLSQRGYIQ</sequence>
<evidence type="ECO:0000259" key="11">
    <source>
        <dbReference type="PROSITE" id="PS50878"/>
    </source>
</evidence>
<dbReference type="CDD" id="cd01647">
    <property type="entry name" value="RT_LTR"/>
    <property type="match status" value="1"/>
</dbReference>
<dbReference type="Gene3D" id="1.10.340.70">
    <property type="match status" value="1"/>
</dbReference>
<dbReference type="PANTHER" id="PTHR37984:SF9">
    <property type="entry name" value="INTEGRASE CATALYTIC DOMAIN-CONTAINING PROTEIN"/>
    <property type="match status" value="1"/>
</dbReference>
<dbReference type="Gene3D" id="3.10.10.10">
    <property type="entry name" value="HIV Type 1 Reverse Transcriptase, subunit A, domain 1"/>
    <property type="match status" value="1"/>
</dbReference>
<evidence type="ECO:0000259" key="12">
    <source>
        <dbReference type="PROSITE" id="PS50994"/>
    </source>
</evidence>
<dbReference type="InterPro" id="IPR050951">
    <property type="entry name" value="Retrovirus_Pol_polyprotein"/>
</dbReference>
<dbReference type="InterPro" id="IPR018061">
    <property type="entry name" value="Retropepsins"/>
</dbReference>
<dbReference type="GO" id="GO:0004190">
    <property type="term" value="F:aspartic-type endopeptidase activity"/>
    <property type="evidence" value="ECO:0007669"/>
    <property type="project" value="InterPro"/>
</dbReference>
<keyword evidence="7" id="KW-0479">Metal-binding</keyword>
<dbReference type="PROSITE" id="PS00141">
    <property type="entry name" value="ASP_PROTEASE"/>
    <property type="match status" value="1"/>
</dbReference>
<evidence type="ECO:0000259" key="10">
    <source>
        <dbReference type="PROSITE" id="PS50175"/>
    </source>
</evidence>
<dbReference type="PROSITE" id="PS50175">
    <property type="entry name" value="ASP_PROT_RETROV"/>
    <property type="match status" value="1"/>
</dbReference>
<dbReference type="GO" id="GO:0003964">
    <property type="term" value="F:RNA-directed DNA polymerase activity"/>
    <property type="evidence" value="ECO:0007669"/>
    <property type="project" value="UniProtKB-KW"/>
</dbReference>
<dbReference type="InterPro" id="IPR021109">
    <property type="entry name" value="Peptidase_aspartic_dom_sf"/>
</dbReference>
<evidence type="ECO:0000256" key="6">
    <source>
        <dbReference type="ARBA" id="ARBA00022918"/>
    </source>
</evidence>
<dbReference type="SUPFAM" id="SSF53098">
    <property type="entry name" value="Ribonuclease H-like"/>
    <property type="match status" value="1"/>
</dbReference>
<dbReference type="Gene3D" id="4.10.60.10">
    <property type="entry name" value="Zinc finger, CCHC-type"/>
    <property type="match status" value="1"/>
</dbReference>
<keyword evidence="6" id="KW-0695">RNA-directed DNA polymerase</keyword>
<dbReference type="InParanoid" id="C5L013"/>
<dbReference type="SUPFAM" id="SSF56672">
    <property type="entry name" value="DNA/RNA polymerases"/>
    <property type="match status" value="1"/>
</dbReference>
<dbReference type="GO" id="GO:0006508">
    <property type="term" value="P:proteolysis"/>
    <property type="evidence" value="ECO:0007669"/>
    <property type="project" value="InterPro"/>
</dbReference>
<dbReference type="InterPro" id="IPR036875">
    <property type="entry name" value="Znf_CCHC_sf"/>
</dbReference>
<evidence type="ECO:0000259" key="9">
    <source>
        <dbReference type="PROSITE" id="PS50158"/>
    </source>
</evidence>
<dbReference type="EMBL" id="GG677981">
    <property type="protein sequence ID" value="EER09871.1"/>
    <property type="molecule type" value="Genomic_DNA"/>
</dbReference>
<dbReference type="Gene3D" id="2.40.70.10">
    <property type="entry name" value="Acid Proteases"/>
    <property type="match status" value="1"/>
</dbReference>
<evidence type="ECO:0000256" key="7">
    <source>
        <dbReference type="PROSITE-ProRule" id="PRU00047"/>
    </source>
</evidence>
<feature type="compositionally biased region" description="Basic and acidic residues" evidence="8">
    <location>
        <begin position="73"/>
        <end position="83"/>
    </location>
</feature>
<proteinExistence type="predicted"/>
<feature type="compositionally biased region" description="Basic and acidic residues" evidence="8">
    <location>
        <begin position="493"/>
        <end position="504"/>
    </location>
</feature>
<dbReference type="Gene3D" id="3.30.420.10">
    <property type="entry name" value="Ribonuclease H-like superfamily/Ribonuclease H"/>
    <property type="match status" value="1"/>
</dbReference>
<protein>
    <submittedName>
        <fullName evidence="13">Retrovirus polyprotein, putative</fullName>
    </submittedName>
</protein>
<dbReference type="InterPro" id="IPR001969">
    <property type="entry name" value="Aspartic_peptidase_AS"/>
</dbReference>
<feature type="domain" description="Peptidase A2" evidence="10">
    <location>
        <begin position="609"/>
        <end position="648"/>
    </location>
</feature>
<dbReference type="RefSeq" id="XP_002778076.1">
    <property type="nucleotide sequence ID" value="XM_002778030.1"/>
</dbReference>
<dbReference type="SUPFAM" id="SSF50630">
    <property type="entry name" value="Acid proteases"/>
    <property type="match status" value="1"/>
</dbReference>
<dbReference type="Pfam" id="PF00077">
    <property type="entry name" value="RVP"/>
    <property type="match status" value="1"/>
</dbReference>
<dbReference type="InterPro" id="IPR001584">
    <property type="entry name" value="Integrase_cat-core"/>
</dbReference>
<dbReference type="PROSITE" id="PS50994">
    <property type="entry name" value="INTEGRASE"/>
    <property type="match status" value="1"/>
</dbReference>